<organism evidence="2 3">
    <name type="scientific">Anopheles culicifacies</name>
    <dbReference type="NCBI Taxonomy" id="139723"/>
    <lineage>
        <taxon>Eukaryota</taxon>
        <taxon>Metazoa</taxon>
        <taxon>Ecdysozoa</taxon>
        <taxon>Arthropoda</taxon>
        <taxon>Hexapoda</taxon>
        <taxon>Insecta</taxon>
        <taxon>Pterygota</taxon>
        <taxon>Neoptera</taxon>
        <taxon>Endopterygota</taxon>
        <taxon>Diptera</taxon>
        <taxon>Nematocera</taxon>
        <taxon>Culicoidea</taxon>
        <taxon>Culicidae</taxon>
        <taxon>Anophelinae</taxon>
        <taxon>Anopheles</taxon>
        <taxon>culicifacies species complex</taxon>
    </lineage>
</organism>
<sequence length="630" mass="70043">METVNPARFRFPVARDYDRWTKDPDRKLIKLPTNHCLRTLLAENHPLQTIRSTSIFLTPDQEEDFLHLETTEQLFHQHFPNKAGTAGNEHGRITIELRNIQRTFAHRSCIDCFGIHLTQRSIQSVPISVGVHYDSSSYRSGMQNLAHAYTMERFIILLLIVFAADFARSSDLVDLACASDHDCEPFRSATVNSTCVEEHCRCTDLSQDGNGTECKPLVNRVSNQIGGQCPCQVANSFCHEQTNRCVCKDGFLPSRVEKKCVHKSVQLGGECENNEQCSNHDHFSDCDSTKQVCQCQEHFVIYEGACRSIIAVANLSKPCDTDGDCANGTANSICHAGQCICGVGYVTDATNSSCLGVAELDQPCIDSNQCIASLGVGSICYQQKCVCDSNHFQFPLHRTNETSGQHRVQNVCERKIVHGDSCNDDQNCYQFHVGPHEQTMECFMNACVCLSGFVEKNNICYKGIEFFGVTTLENGDVIKEFLDNEDVTVLAAVSVEGEVLLQNSVPVENQYGLLFYKIPNLDFSGHTGAAKIGLLTLEGGLAKSIYNSLQRVFSPYILKKCEYPAEIRTLLQNLHSSLGLSLGLTESGILSLHDEVSFWMHKTKALPIKADREAARSFATILERISQQFG</sequence>
<protein>
    <recommendedName>
        <fullName evidence="1">EB domain-containing protein</fullName>
    </recommendedName>
</protein>
<proteinExistence type="predicted"/>
<accession>A0A182M704</accession>
<evidence type="ECO:0000313" key="3">
    <source>
        <dbReference type="Proteomes" id="UP000075883"/>
    </source>
</evidence>
<dbReference type="STRING" id="139723.A0A182M704"/>
<feature type="domain" description="EB" evidence="1">
    <location>
        <begin position="255"/>
        <end position="306"/>
    </location>
</feature>
<dbReference type="EMBL" id="AXCM01001817">
    <property type="status" value="NOT_ANNOTATED_CDS"/>
    <property type="molecule type" value="Genomic_DNA"/>
</dbReference>
<dbReference type="PANTHER" id="PTHR39069:SF4">
    <property type="entry name" value="LD24340P"/>
    <property type="match status" value="1"/>
</dbReference>
<dbReference type="PANTHER" id="PTHR39069">
    <property type="entry name" value="ECDYSONE-INDUCIBLE GENE E1, ISOFORM A"/>
    <property type="match status" value="1"/>
</dbReference>
<evidence type="ECO:0000313" key="2">
    <source>
        <dbReference type="EnsemblMetazoa" id="ACUA011041-PA"/>
    </source>
</evidence>
<reference evidence="2" key="2">
    <citation type="submission" date="2020-05" db="UniProtKB">
        <authorList>
            <consortium name="EnsemblMetazoa"/>
        </authorList>
    </citation>
    <scope>IDENTIFICATION</scope>
    <source>
        <strain evidence="2">A-37</strain>
    </source>
</reference>
<dbReference type="Proteomes" id="UP000075883">
    <property type="component" value="Unassembled WGS sequence"/>
</dbReference>
<dbReference type="EnsemblMetazoa" id="ACUA011041-RA">
    <property type="protein sequence ID" value="ACUA011041-PA"/>
    <property type="gene ID" value="ACUA011041"/>
</dbReference>
<dbReference type="VEuPathDB" id="VectorBase:ACUA011041"/>
<name>A0A182M704_9DIPT</name>
<dbReference type="AlphaFoldDB" id="A0A182M704"/>
<keyword evidence="3" id="KW-1185">Reference proteome</keyword>
<dbReference type="InterPro" id="IPR006149">
    <property type="entry name" value="EB_dom"/>
</dbReference>
<reference evidence="3" key="1">
    <citation type="submission" date="2013-09" db="EMBL/GenBank/DDBJ databases">
        <title>The Genome Sequence of Anopheles culicifacies species A.</title>
        <authorList>
            <consortium name="The Broad Institute Genomics Platform"/>
            <person name="Neafsey D.E."/>
            <person name="Besansky N."/>
            <person name="Howell P."/>
            <person name="Walton C."/>
            <person name="Young S.K."/>
            <person name="Zeng Q."/>
            <person name="Gargeya S."/>
            <person name="Fitzgerald M."/>
            <person name="Haas B."/>
            <person name="Abouelleil A."/>
            <person name="Allen A.W."/>
            <person name="Alvarado L."/>
            <person name="Arachchi H.M."/>
            <person name="Berlin A.M."/>
            <person name="Chapman S.B."/>
            <person name="Gainer-Dewar J."/>
            <person name="Goldberg J."/>
            <person name="Griggs A."/>
            <person name="Gujja S."/>
            <person name="Hansen M."/>
            <person name="Howarth C."/>
            <person name="Imamovic A."/>
            <person name="Ireland A."/>
            <person name="Larimer J."/>
            <person name="McCowan C."/>
            <person name="Murphy C."/>
            <person name="Pearson M."/>
            <person name="Poon T.W."/>
            <person name="Priest M."/>
            <person name="Roberts A."/>
            <person name="Saif S."/>
            <person name="Shea T."/>
            <person name="Sisk P."/>
            <person name="Sykes S."/>
            <person name="Wortman J."/>
            <person name="Nusbaum C."/>
            <person name="Birren B."/>
        </authorList>
    </citation>
    <scope>NUCLEOTIDE SEQUENCE [LARGE SCALE GENOMIC DNA]</scope>
    <source>
        <strain evidence="3">A-37</strain>
    </source>
</reference>
<feature type="domain" description="EB" evidence="1">
    <location>
        <begin position="403"/>
        <end position="460"/>
    </location>
</feature>
<evidence type="ECO:0000259" key="1">
    <source>
        <dbReference type="Pfam" id="PF01683"/>
    </source>
</evidence>
<dbReference type="Pfam" id="PF01683">
    <property type="entry name" value="EB"/>
    <property type="match status" value="2"/>
</dbReference>